<protein>
    <submittedName>
        <fullName evidence="1">Uncharacterized protein</fullName>
    </submittedName>
</protein>
<dbReference type="Proteomes" id="UP000024404">
    <property type="component" value="Unassembled WGS sequence"/>
</dbReference>
<accession>A0A8R1TZA4</accession>
<evidence type="ECO:0000313" key="2">
    <source>
        <dbReference type="Proteomes" id="UP000024404"/>
    </source>
</evidence>
<reference evidence="1" key="2">
    <citation type="submission" date="2022-06" db="UniProtKB">
        <authorList>
            <consortium name="EnsemblMetazoa"/>
        </authorList>
    </citation>
    <scope>IDENTIFICATION</scope>
</reference>
<sequence length="40" mass="4572">MLHNIRFPDAYEVIMNGFVAKREMIIVSRSCAAEVSFLNV</sequence>
<dbReference type="EnsemblMetazoa" id="OVOC6974.1">
    <property type="protein sequence ID" value="OVOC6974.1"/>
    <property type="gene ID" value="WBGene00243783"/>
</dbReference>
<dbReference type="EMBL" id="CMVM020000185">
    <property type="status" value="NOT_ANNOTATED_CDS"/>
    <property type="molecule type" value="Genomic_DNA"/>
</dbReference>
<name>A0A8R1TZA4_ONCVO</name>
<reference evidence="2" key="1">
    <citation type="submission" date="2013-10" db="EMBL/GenBank/DDBJ databases">
        <title>Genome sequencing of Onchocerca volvulus.</title>
        <authorList>
            <person name="Cotton J."/>
            <person name="Tsai J."/>
            <person name="Stanley E."/>
            <person name="Tracey A."/>
            <person name="Holroyd N."/>
            <person name="Lustigman S."/>
            <person name="Berriman M."/>
        </authorList>
    </citation>
    <scope>NUCLEOTIDE SEQUENCE</scope>
</reference>
<dbReference type="AlphaFoldDB" id="A0A8R1TZA4"/>
<organism evidence="1 2">
    <name type="scientific">Onchocerca volvulus</name>
    <dbReference type="NCBI Taxonomy" id="6282"/>
    <lineage>
        <taxon>Eukaryota</taxon>
        <taxon>Metazoa</taxon>
        <taxon>Ecdysozoa</taxon>
        <taxon>Nematoda</taxon>
        <taxon>Chromadorea</taxon>
        <taxon>Rhabditida</taxon>
        <taxon>Spirurina</taxon>
        <taxon>Spiruromorpha</taxon>
        <taxon>Filarioidea</taxon>
        <taxon>Onchocercidae</taxon>
        <taxon>Onchocerca</taxon>
    </lineage>
</organism>
<keyword evidence="2" id="KW-1185">Reference proteome</keyword>
<proteinExistence type="predicted"/>
<evidence type="ECO:0000313" key="1">
    <source>
        <dbReference type="EnsemblMetazoa" id="OVOC6974.1"/>
    </source>
</evidence>